<evidence type="ECO:0000256" key="2">
    <source>
        <dbReference type="ARBA" id="ARBA00022448"/>
    </source>
</evidence>
<dbReference type="PANTHER" id="PTHR30561:SF1">
    <property type="entry name" value="MULTIDRUG TRANSPORTER EMRE"/>
    <property type="match status" value="1"/>
</dbReference>
<comment type="subcellular location">
    <subcellularLocation>
        <location evidence="1 8">Cell membrane</location>
        <topology evidence="1 8">Multi-pass membrane protein</topology>
    </subcellularLocation>
</comment>
<accession>A0ABV2DLI8</accession>
<evidence type="ECO:0000256" key="6">
    <source>
        <dbReference type="ARBA" id="ARBA00023136"/>
    </source>
</evidence>
<dbReference type="EMBL" id="JBEWSZ010000002">
    <property type="protein sequence ID" value="MET2830966.1"/>
    <property type="molecule type" value="Genomic_DNA"/>
</dbReference>
<dbReference type="SUPFAM" id="SSF103481">
    <property type="entry name" value="Multidrug resistance efflux transporter EmrE"/>
    <property type="match status" value="1"/>
</dbReference>
<evidence type="ECO:0000256" key="8">
    <source>
        <dbReference type="RuleBase" id="RU003942"/>
    </source>
</evidence>
<evidence type="ECO:0000256" key="4">
    <source>
        <dbReference type="ARBA" id="ARBA00022692"/>
    </source>
</evidence>
<proteinExistence type="inferred from homology"/>
<keyword evidence="11" id="KW-1185">Reference proteome</keyword>
<dbReference type="InterPro" id="IPR037185">
    <property type="entry name" value="EmrE-like"/>
</dbReference>
<evidence type="ECO:0000313" key="11">
    <source>
        <dbReference type="Proteomes" id="UP001548832"/>
    </source>
</evidence>
<evidence type="ECO:0000256" key="9">
    <source>
        <dbReference type="SAM" id="Phobius"/>
    </source>
</evidence>
<keyword evidence="3" id="KW-1003">Cell membrane</keyword>
<keyword evidence="5 9" id="KW-1133">Transmembrane helix</keyword>
<dbReference type="Proteomes" id="UP001548832">
    <property type="component" value="Unassembled WGS sequence"/>
</dbReference>
<dbReference type="Gene3D" id="1.10.3730.20">
    <property type="match status" value="1"/>
</dbReference>
<evidence type="ECO:0000256" key="1">
    <source>
        <dbReference type="ARBA" id="ARBA00004651"/>
    </source>
</evidence>
<evidence type="ECO:0000313" key="10">
    <source>
        <dbReference type="EMBL" id="MET2830966.1"/>
    </source>
</evidence>
<gene>
    <name evidence="10" type="ORF">ABVQ20_28675</name>
</gene>
<dbReference type="Pfam" id="PF00893">
    <property type="entry name" value="Multi_Drug_Res"/>
    <property type="match status" value="1"/>
</dbReference>
<keyword evidence="4 8" id="KW-0812">Transmembrane</keyword>
<feature type="transmembrane region" description="Helical" evidence="9">
    <location>
        <begin position="57"/>
        <end position="78"/>
    </location>
</feature>
<evidence type="ECO:0000256" key="3">
    <source>
        <dbReference type="ARBA" id="ARBA00022475"/>
    </source>
</evidence>
<feature type="transmembrane region" description="Helical" evidence="9">
    <location>
        <begin position="84"/>
        <end position="103"/>
    </location>
</feature>
<organism evidence="10 11">
    <name type="scientific">Mesorhizobium shangrilense</name>
    <dbReference type="NCBI Taxonomy" id="460060"/>
    <lineage>
        <taxon>Bacteria</taxon>
        <taxon>Pseudomonadati</taxon>
        <taxon>Pseudomonadota</taxon>
        <taxon>Alphaproteobacteria</taxon>
        <taxon>Hyphomicrobiales</taxon>
        <taxon>Phyllobacteriaceae</taxon>
        <taxon>Mesorhizobium</taxon>
    </lineage>
</organism>
<evidence type="ECO:0000256" key="7">
    <source>
        <dbReference type="ARBA" id="ARBA00038032"/>
    </source>
</evidence>
<keyword evidence="2" id="KW-0813">Transport</keyword>
<dbReference type="RefSeq" id="WP_354463047.1">
    <property type="nucleotide sequence ID" value="NZ_JBEWSZ010000002.1"/>
</dbReference>
<dbReference type="InterPro" id="IPR000390">
    <property type="entry name" value="Small_drug/metabolite_transptr"/>
</dbReference>
<sequence>MHYSLLGMAIAAEVIGTTALHLSEQFTRLIPALVVVVAYTTSFYLMSWTMKVLPIGIVYAVWSGVGIASISAVGHFAFGQKLDAPALLGIGLIVLGIIVIQLFSHAAHH</sequence>
<comment type="similarity">
    <text evidence="7 8">Belongs to the drug/metabolite transporter (DMT) superfamily. Small multidrug resistance (SMR) (TC 2.A.7.1) family.</text>
</comment>
<evidence type="ECO:0000256" key="5">
    <source>
        <dbReference type="ARBA" id="ARBA00022989"/>
    </source>
</evidence>
<comment type="caution">
    <text evidence="10">The sequence shown here is derived from an EMBL/GenBank/DDBJ whole genome shotgun (WGS) entry which is preliminary data.</text>
</comment>
<keyword evidence="6 9" id="KW-0472">Membrane</keyword>
<dbReference type="InterPro" id="IPR045324">
    <property type="entry name" value="Small_multidrug_res"/>
</dbReference>
<dbReference type="PANTHER" id="PTHR30561">
    <property type="entry name" value="SMR FAMILY PROTON-DEPENDENT DRUG EFFLUX TRANSPORTER SUGE"/>
    <property type="match status" value="1"/>
</dbReference>
<name>A0ABV2DLI8_9HYPH</name>
<feature type="transmembrane region" description="Helical" evidence="9">
    <location>
        <begin position="26"/>
        <end position="45"/>
    </location>
</feature>
<protein>
    <submittedName>
        <fullName evidence="10">SMR family transporter</fullName>
    </submittedName>
</protein>
<reference evidence="10 11" key="1">
    <citation type="submission" date="2024-06" db="EMBL/GenBank/DDBJ databases">
        <authorList>
            <person name="Kim D.-U."/>
        </authorList>
    </citation>
    <scope>NUCLEOTIDE SEQUENCE [LARGE SCALE GENOMIC DNA]</scope>
    <source>
        <strain evidence="10 11">KACC15460</strain>
    </source>
</reference>